<evidence type="ECO:0000313" key="2">
    <source>
        <dbReference type="EMBL" id="BCG25384.1"/>
    </source>
</evidence>
<keyword evidence="5" id="KW-1185">Reference proteome</keyword>
<evidence type="ECO:0000313" key="4">
    <source>
        <dbReference type="Proteomes" id="UP000509383"/>
    </source>
</evidence>
<dbReference type="Proteomes" id="UP000509383">
    <property type="component" value="Chromosome"/>
</dbReference>
<evidence type="ECO:0000256" key="1">
    <source>
        <dbReference type="SAM" id="MobiDB-lite"/>
    </source>
</evidence>
<dbReference type="AlphaFoldDB" id="A0A6J4E8U3"/>
<evidence type="ECO:0000313" key="3">
    <source>
        <dbReference type="EMBL" id="GJN54786.1"/>
    </source>
</evidence>
<dbReference type="EMBL" id="BQKM01000013">
    <property type="protein sequence ID" value="GJN54786.1"/>
    <property type="molecule type" value="Genomic_DNA"/>
</dbReference>
<gene>
    <name evidence="2" type="ORF">TUM18999_35750</name>
    <name evidence="3" type="ORF">TUM20286_45380</name>
</gene>
<dbReference type="KEGG" id="ptw:TUM18999_35750"/>
<proteinExistence type="predicted"/>
<reference evidence="2 4" key="1">
    <citation type="submission" date="2020-05" db="EMBL/GenBank/DDBJ databases">
        <title>Characterization of novel class B3 metallo-beta-lactamase from novel Pseudomonas species.</title>
        <authorList>
            <person name="Yamada K."/>
            <person name="Aoki K."/>
            <person name="Ishii Y."/>
        </authorList>
    </citation>
    <scope>NUCLEOTIDE SEQUENCE [LARGE SCALE GENOMIC DNA]</scope>
    <source>
        <strain evidence="2 4">TUM18999</strain>
        <strain evidence="3 5">TUM20286</strain>
    </source>
</reference>
<sequence>MRAGFMGYRGSAGQEEGGGFYGNSRARASCLGPGLQTAAHAVGGESIRDGTSDDSQPGAGGESFAAEAAPTGGACRASLRLAPTYGTPPNAATLPTGG</sequence>
<evidence type="ECO:0000313" key="5">
    <source>
        <dbReference type="Proteomes" id="UP001054892"/>
    </source>
</evidence>
<organism evidence="2 4">
    <name type="scientific">Pseudomonas tohonis</name>
    <dbReference type="NCBI Taxonomy" id="2725477"/>
    <lineage>
        <taxon>Bacteria</taxon>
        <taxon>Pseudomonadati</taxon>
        <taxon>Pseudomonadota</taxon>
        <taxon>Gammaproteobacteria</taxon>
        <taxon>Pseudomonadales</taxon>
        <taxon>Pseudomonadaceae</taxon>
        <taxon>Pseudomonas</taxon>
    </lineage>
</organism>
<feature type="region of interest" description="Disordered" evidence="1">
    <location>
        <begin position="41"/>
        <end position="72"/>
    </location>
</feature>
<name>A0A6J4E8U3_9PSED</name>
<accession>A0A6J4E8U3</accession>
<protein>
    <submittedName>
        <fullName evidence="2">Uncharacterized protein</fullName>
    </submittedName>
</protein>
<dbReference type="EMBL" id="AP023189">
    <property type="protein sequence ID" value="BCG25384.1"/>
    <property type="molecule type" value="Genomic_DNA"/>
</dbReference>
<dbReference type="Proteomes" id="UP001054892">
    <property type="component" value="Unassembled WGS sequence"/>
</dbReference>